<dbReference type="OrthoDB" id="5592585at2759"/>
<dbReference type="Proteomes" id="UP000230002">
    <property type="component" value="Unassembled WGS sequence"/>
</dbReference>
<dbReference type="PANTHER" id="PTHR38248">
    <property type="entry name" value="FUNK1 6"/>
    <property type="match status" value="1"/>
</dbReference>
<dbReference type="AlphaFoldDB" id="A0A2G8SFA8"/>
<gene>
    <name evidence="3" type="ORF">GSI_05167</name>
</gene>
<feature type="compositionally biased region" description="Basic and acidic residues" evidence="1">
    <location>
        <begin position="821"/>
        <end position="841"/>
    </location>
</feature>
<feature type="region of interest" description="Disordered" evidence="1">
    <location>
        <begin position="810"/>
        <end position="889"/>
    </location>
</feature>
<feature type="compositionally biased region" description="Polar residues" evidence="1">
    <location>
        <begin position="374"/>
        <end position="390"/>
    </location>
</feature>
<sequence>MKHANGIPENEVSELLIAAVHEHNLLPRSRLSKYDAFLKSGVEERPSSTSAAIFCPQDVPEGALPLGCDQIVSFQFRGHRRGIDPFDHNLVGGPQKARQRLFDNLSSVSELVFAAQQRLFFFMLLFIGRSFRLLRWDRAGATTTPSIDYFEHPETLSDLLWRISYLDNGALGLDPSATRLYPANVDFLRMDVAALPDPTDVSHSERQLEEKDVPHTFVFEYVRSLFRATVHSDWPRYKLQVPDGTRTREYLVGKPVFRAIDMTGRGTRGYVALDCQTGCFVWLKDAWRASYVISETEGDTLQRLNKAGVENVPTLVCHGDIFNQATATGDVWERQQPVPSPSRRPSSPSPSTTLSASASSGSRKRKRDDGEPGSGSSFQRPRATARSNCPLQQHKHYRIVVQEVCLPLRDFQCGPHHQAATKPTPQLLHRDISGGNILIYPRCRRDNKGKNPQMVWSGLLSDWELAKPIDTVEAASKATQEERMGTYQYMSVNLLYHITKPVKISDELESFFHVLVYYAVRYLRSNCSCTQSWIDNYFYKLLGPGRAAHRQAATKPTPQLLHRDISGGNILIYPRVRRDNKGKNPQMVWSGLLSDWELAKPIDTVEAASKATQEERMGTYQYMSVNLLYHITKPVKISDELESFFHVLVYYAVRYLRSNCSCTQSWIDNYFYKYLGPGRADACGQKSYALEVTGELRVTMGGDPLAFHSPMNTVLATILNSLRARYRVITASNHPPPAPEPEPPVISSPSPNLAAAAGIDPDVLAQWEADWEAETLTVPGPTEEERKLAARLDDHVFMLAFLARQLANPYWNSNDRIPSPKAEDRKTGDVDVKDRAERGPEDAQEPSSSKRRRTGERKSNASLPARLHASTRRTGPKLRPLTHPIRVRR</sequence>
<name>A0A2G8SFA8_9APHY</name>
<dbReference type="EMBL" id="AYKW01000010">
    <property type="protein sequence ID" value="PIL32465.1"/>
    <property type="molecule type" value="Genomic_DNA"/>
</dbReference>
<evidence type="ECO:0000259" key="2">
    <source>
        <dbReference type="Pfam" id="PF17667"/>
    </source>
</evidence>
<keyword evidence="4" id="KW-1185">Reference proteome</keyword>
<dbReference type="PANTHER" id="PTHR38248:SF2">
    <property type="entry name" value="FUNK1 11"/>
    <property type="match status" value="1"/>
</dbReference>
<dbReference type="Gene3D" id="1.10.510.10">
    <property type="entry name" value="Transferase(Phosphotransferase) domain 1"/>
    <property type="match status" value="2"/>
</dbReference>
<dbReference type="SUPFAM" id="SSF56112">
    <property type="entry name" value="Protein kinase-like (PK-like)"/>
    <property type="match status" value="2"/>
</dbReference>
<protein>
    <recommendedName>
        <fullName evidence="2">Fungal-type protein kinase domain-containing protein</fullName>
    </recommendedName>
</protein>
<organism evidence="3 4">
    <name type="scientific">Ganoderma sinense ZZ0214-1</name>
    <dbReference type="NCBI Taxonomy" id="1077348"/>
    <lineage>
        <taxon>Eukaryota</taxon>
        <taxon>Fungi</taxon>
        <taxon>Dikarya</taxon>
        <taxon>Basidiomycota</taxon>
        <taxon>Agaricomycotina</taxon>
        <taxon>Agaricomycetes</taxon>
        <taxon>Polyporales</taxon>
        <taxon>Polyporaceae</taxon>
        <taxon>Ganoderma</taxon>
    </lineage>
</organism>
<proteinExistence type="predicted"/>
<reference evidence="3 4" key="1">
    <citation type="journal article" date="2015" name="Sci. Rep.">
        <title>Chromosome-level genome map provides insights into diverse defense mechanisms in the medicinal fungus Ganoderma sinense.</title>
        <authorList>
            <person name="Zhu Y."/>
            <person name="Xu J."/>
            <person name="Sun C."/>
            <person name="Zhou S."/>
            <person name="Xu H."/>
            <person name="Nelson D.R."/>
            <person name="Qian J."/>
            <person name="Song J."/>
            <person name="Luo H."/>
            <person name="Xiang L."/>
            <person name="Li Y."/>
            <person name="Xu Z."/>
            <person name="Ji A."/>
            <person name="Wang L."/>
            <person name="Lu S."/>
            <person name="Hayward A."/>
            <person name="Sun W."/>
            <person name="Li X."/>
            <person name="Schwartz D.C."/>
            <person name="Wang Y."/>
            <person name="Chen S."/>
        </authorList>
    </citation>
    <scope>NUCLEOTIDE SEQUENCE [LARGE SCALE GENOMIC DNA]</scope>
    <source>
        <strain evidence="3 4">ZZ0214-1</strain>
    </source>
</reference>
<dbReference type="Pfam" id="PF17667">
    <property type="entry name" value="Pkinase_fungal"/>
    <property type="match status" value="2"/>
</dbReference>
<dbReference type="InterPro" id="IPR040976">
    <property type="entry name" value="Pkinase_fungal"/>
</dbReference>
<feature type="compositionally biased region" description="Low complexity" evidence="1">
    <location>
        <begin position="341"/>
        <end position="361"/>
    </location>
</feature>
<evidence type="ECO:0000313" key="4">
    <source>
        <dbReference type="Proteomes" id="UP000230002"/>
    </source>
</evidence>
<feature type="region of interest" description="Disordered" evidence="1">
    <location>
        <begin position="328"/>
        <end position="390"/>
    </location>
</feature>
<feature type="domain" description="Fungal-type protein kinase" evidence="2">
    <location>
        <begin position="559"/>
        <end position="650"/>
    </location>
</feature>
<evidence type="ECO:0000256" key="1">
    <source>
        <dbReference type="SAM" id="MobiDB-lite"/>
    </source>
</evidence>
<evidence type="ECO:0000313" key="3">
    <source>
        <dbReference type="EMBL" id="PIL32465.1"/>
    </source>
</evidence>
<feature type="domain" description="Fungal-type protein kinase" evidence="2">
    <location>
        <begin position="100"/>
        <end position="517"/>
    </location>
</feature>
<accession>A0A2G8SFA8</accession>
<dbReference type="InterPro" id="IPR011009">
    <property type="entry name" value="Kinase-like_dom_sf"/>
</dbReference>
<comment type="caution">
    <text evidence="3">The sequence shown here is derived from an EMBL/GenBank/DDBJ whole genome shotgun (WGS) entry which is preliminary data.</text>
</comment>